<gene>
    <name evidence="3" type="ORF">NRB20_14310</name>
</gene>
<name>A0A7K0CXY0_9NOCA</name>
<dbReference type="InterPro" id="IPR002182">
    <property type="entry name" value="NB-ARC"/>
</dbReference>
<dbReference type="Proteomes" id="UP000438448">
    <property type="component" value="Unassembled WGS sequence"/>
</dbReference>
<feature type="domain" description="Anaphase-promoting complex subunit 5" evidence="2">
    <location>
        <begin position="995"/>
        <end position="1071"/>
    </location>
</feature>
<evidence type="ECO:0000313" key="4">
    <source>
        <dbReference type="Proteomes" id="UP000438448"/>
    </source>
</evidence>
<protein>
    <submittedName>
        <fullName evidence="3">Uncharacterized protein</fullName>
    </submittedName>
</protein>
<dbReference type="PANTHER" id="PTHR47691">
    <property type="entry name" value="REGULATOR-RELATED"/>
    <property type="match status" value="1"/>
</dbReference>
<dbReference type="InterPro" id="IPR027417">
    <property type="entry name" value="P-loop_NTPase"/>
</dbReference>
<dbReference type="InterPro" id="IPR026000">
    <property type="entry name" value="Apc5_dom"/>
</dbReference>
<sequence>MTRSAGGGPNEIGSARALFARKLVELFHAAADPTLDRVVRKTRKDRPNLPKPPTVQRLSDWRSGKNLPAQFELFEPPMQTLITLAKGTGNPAPAGLLDRSEWHRIWKTAFAEGSSPQPVISSPTVPGELSRELILDTLPSDKTTLIGRDAALDDILTAAGTARSASIHTIDGMPGIGKTALAVRVAHRLAEQFPDGRYFVSLHAHTPGHPAATPTDVLADLLTCRGVDPRNIPDTLESRRNLWRDRLSGKRILLVLDDARDAAQVEPLLPNGSGCLTLITSRRRLVALDDSLPHALSTLHPDDAADLLRTLTGRRGESDLPAVRETVQLCGYLPLAIVLVAARLVHHPSWTVAQLAADLATTRDRLGEFAAGERAVYAAFTMSYADLPPTRQRLFRRLSLHPGPEIDTTAAAVLDGIPAAKARAELDALFTDHLLDEPARGRYRMHDLLHEYALALTAYDPADDRRTVVNRLLDHYQDAGILASRYLAGEANPPSPFDDADYTPTPRISSFANALDWLRTERANLLACLEYAATQRHSDRVVRLTAMLAGLLRLDGPWPLAITLHRRAATIAEHSGDIAGAATALMDLSVVRWAAGDYPGTADLVRQALQLYRDTGDRRGQAQALGSLARLGYATGDYEETAVFTADALVLYRDLGDHAGHAYALIGTGMVRHATGDYPGAATLIRDALTIFQNIGDRPGEAYALNEIGMIRYATGDYPGASKIMRDALAIYRDTGDRTRQADVLNDLVAVRFATGDYPGAGDLANQSLGIYRELGDRLGQANTIECLGRLCYATGDSAGAAEHLNQALEIFAEIGDRVGQAYTLNELSMIRYARSDFRGAAAQLSLALTFFTEIGDRVGRAYTLMGSGLVRYASGDLPSARVLLHRASDIFTGIGDRVGQAYALCSLGRLNYADEDMPTAVEQLRQALDTFRETGDQVGEAYALSCLSRLRYASEDYSGSDDLVRQAMRIYDDIGDRFGHAFALSGQSVLLATTEDFPAATERLQQALTIFGDIGDRVSHAYAFVGLGVLRYMAGDYEGATELVEQAPLMFREIGDKLGEAYAFMGLALFRYRQGDYSGAADLVQRLMSIFSSIGEHPEFDVLQRIDELWAESSTGPQNGVIAYIDALRLVREIQVRWKKRRIWRDLPVPAWHRQDDPA</sequence>
<comment type="caution">
    <text evidence="3">The sequence shown here is derived from an EMBL/GenBank/DDBJ whole genome shotgun (WGS) entry which is preliminary data.</text>
</comment>
<feature type="domain" description="NB-ARC" evidence="1">
    <location>
        <begin position="166"/>
        <end position="311"/>
    </location>
</feature>
<organism evidence="3 4">
    <name type="scientific">Nocardia macrotermitis</name>
    <dbReference type="NCBI Taxonomy" id="2585198"/>
    <lineage>
        <taxon>Bacteria</taxon>
        <taxon>Bacillati</taxon>
        <taxon>Actinomycetota</taxon>
        <taxon>Actinomycetes</taxon>
        <taxon>Mycobacteriales</taxon>
        <taxon>Nocardiaceae</taxon>
        <taxon>Nocardia</taxon>
    </lineage>
</organism>
<dbReference type="SUPFAM" id="SSF52540">
    <property type="entry name" value="P-loop containing nucleoside triphosphate hydrolases"/>
    <property type="match status" value="1"/>
</dbReference>
<dbReference type="SMART" id="SM00028">
    <property type="entry name" value="TPR"/>
    <property type="match status" value="9"/>
</dbReference>
<reference evidence="3 4" key="1">
    <citation type="submission" date="2019-10" db="EMBL/GenBank/DDBJ databases">
        <title>Nocardia macrotermitis sp. nov. and Nocardia aurantia sp. nov., isolated from the gut of fungus growing-termite Macrotermes natalensis.</title>
        <authorList>
            <person name="Benndorf R."/>
            <person name="Schwitalla J."/>
            <person name="Martin K."/>
            <person name="De Beer W."/>
            <person name="Kaster A.-K."/>
            <person name="Vollmers J."/>
            <person name="Poulsen M."/>
            <person name="Beemelmanns C."/>
        </authorList>
    </citation>
    <scope>NUCLEOTIDE SEQUENCE [LARGE SCALE GENOMIC DNA]</scope>
    <source>
        <strain evidence="3 4">RB20</strain>
    </source>
</reference>
<dbReference type="EMBL" id="WEGK01000002">
    <property type="protein sequence ID" value="MQY18355.1"/>
    <property type="molecule type" value="Genomic_DNA"/>
</dbReference>
<dbReference type="GO" id="GO:0043531">
    <property type="term" value="F:ADP binding"/>
    <property type="evidence" value="ECO:0007669"/>
    <property type="project" value="InterPro"/>
</dbReference>
<dbReference type="InterPro" id="IPR019734">
    <property type="entry name" value="TPR_rpt"/>
</dbReference>
<dbReference type="SUPFAM" id="SSF48452">
    <property type="entry name" value="TPR-like"/>
    <property type="match status" value="3"/>
</dbReference>
<dbReference type="InterPro" id="IPR011990">
    <property type="entry name" value="TPR-like_helical_dom_sf"/>
</dbReference>
<dbReference type="Pfam" id="PF12862">
    <property type="entry name" value="ANAPC5"/>
    <property type="match status" value="1"/>
</dbReference>
<evidence type="ECO:0000259" key="1">
    <source>
        <dbReference type="Pfam" id="PF00931"/>
    </source>
</evidence>
<dbReference type="Gene3D" id="3.40.50.300">
    <property type="entry name" value="P-loop containing nucleotide triphosphate hydrolases"/>
    <property type="match status" value="1"/>
</dbReference>
<dbReference type="RefSeq" id="WP_319944569.1">
    <property type="nucleotide sequence ID" value="NZ_WEGK01000002.1"/>
</dbReference>
<dbReference type="Pfam" id="PF00931">
    <property type="entry name" value="NB-ARC"/>
    <property type="match status" value="1"/>
</dbReference>
<proteinExistence type="predicted"/>
<evidence type="ECO:0000313" key="3">
    <source>
        <dbReference type="EMBL" id="MQY18355.1"/>
    </source>
</evidence>
<dbReference type="Gene3D" id="1.25.40.10">
    <property type="entry name" value="Tetratricopeptide repeat domain"/>
    <property type="match status" value="2"/>
</dbReference>
<dbReference type="PANTHER" id="PTHR47691:SF3">
    <property type="entry name" value="HTH-TYPE TRANSCRIPTIONAL REGULATOR RV0890C-RELATED"/>
    <property type="match status" value="1"/>
</dbReference>
<dbReference type="Pfam" id="PF13424">
    <property type="entry name" value="TPR_12"/>
    <property type="match status" value="3"/>
</dbReference>
<evidence type="ECO:0000259" key="2">
    <source>
        <dbReference type="Pfam" id="PF12862"/>
    </source>
</evidence>
<accession>A0A7K0CXY0</accession>
<keyword evidence="4" id="KW-1185">Reference proteome</keyword>
<dbReference type="PRINTS" id="PR00364">
    <property type="entry name" value="DISEASERSIST"/>
</dbReference>
<dbReference type="AlphaFoldDB" id="A0A7K0CXY0"/>